<sequence>MELVCQIFTVSILAKPLRDSARAFIGTSCSTRMVSFLNAVSLPSSILSMDPKLRSRSSSCKVSRHGVQPQASDVQCLQVQEIPYFLGQEIPC</sequence>
<protein>
    <submittedName>
        <fullName evidence="1">Uncharacterized protein</fullName>
    </submittedName>
</protein>
<reference evidence="1" key="1">
    <citation type="journal article" date="2021" name="bioRxiv">
        <title>Whole Genome Assembly and Annotation of Northern Wild Rice, Zizania palustris L., Supports a Whole Genome Duplication in the Zizania Genus.</title>
        <authorList>
            <person name="Haas M."/>
            <person name="Kono T."/>
            <person name="Macchietto M."/>
            <person name="Millas R."/>
            <person name="McGilp L."/>
            <person name="Shao M."/>
            <person name="Duquette J."/>
            <person name="Hirsch C.N."/>
            <person name="Kimball J."/>
        </authorList>
    </citation>
    <scope>NUCLEOTIDE SEQUENCE</scope>
    <source>
        <tissue evidence="1">Fresh leaf tissue</tissue>
    </source>
</reference>
<dbReference type="Proteomes" id="UP000729402">
    <property type="component" value="Unassembled WGS sequence"/>
</dbReference>
<evidence type="ECO:0000313" key="2">
    <source>
        <dbReference type="Proteomes" id="UP000729402"/>
    </source>
</evidence>
<gene>
    <name evidence="1" type="ORF">GUJ93_ZPchr0011g28388</name>
</gene>
<dbReference type="EMBL" id="JAAALK010000081">
    <property type="protein sequence ID" value="KAG8090631.1"/>
    <property type="molecule type" value="Genomic_DNA"/>
</dbReference>
<organism evidence="1 2">
    <name type="scientific">Zizania palustris</name>
    <name type="common">Northern wild rice</name>
    <dbReference type="NCBI Taxonomy" id="103762"/>
    <lineage>
        <taxon>Eukaryota</taxon>
        <taxon>Viridiplantae</taxon>
        <taxon>Streptophyta</taxon>
        <taxon>Embryophyta</taxon>
        <taxon>Tracheophyta</taxon>
        <taxon>Spermatophyta</taxon>
        <taxon>Magnoliopsida</taxon>
        <taxon>Liliopsida</taxon>
        <taxon>Poales</taxon>
        <taxon>Poaceae</taxon>
        <taxon>BOP clade</taxon>
        <taxon>Oryzoideae</taxon>
        <taxon>Oryzeae</taxon>
        <taxon>Zizaniinae</taxon>
        <taxon>Zizania</taxon>
    </lineage>
</organism>
<evidence type="ECO:0000313" key="1">
    <source>
        <dbReference type="EMBL" id="KAG8090631.1"/>
    </source>
</evidence>
<comment type="caution">
    <text evidence="1">The sequence shown here is derived from an EMBL/GenBank/DDBJ whole genome shotgun (WGS) entry which is preliminary data.</text>
</comment>
<reference evidence="1" key="2">
    <citation type="submission" date="2021-02" db="EMBL/GenBank/DDBJ databases">
        <authorList>
            <person name="Kimball J.A."/>
            <person name="Haas M.W."/>
            <person name="Macchietto M."/>
            <person name="Kono T."/>
            <person name="Duquette J."/>
            <person name="Shao M."/>
        </authorList>
    </citation>
    <scope>NUCLEOTIDE SEQUENCE</scope>
    <source>
        <tissue evidence="1">Fresh leaf tissue</tissue>
    </source>
</reference>
<name>A0A8J5WIZ2_ZIZPA</name>
<proteinExistence type="predicted"/>
<dbReference type="AlphaFoldDB" id="A0A8J5WIZ2"/>
<accession>A0A8J5WIZ2</accession>
<keyword evidence="2" id="KW-1185">Reference proteome</keyword>